<dbReference type="EMBL" id="JAIWYP010000012">
    <property type="protein sequence ID" value="KAH3727813.1"/>
    <property type="molecule type" value="Genomic_DNA"/>
</dbReference>
<name>A0A9D4HSH7_DREPO</name>
<evidence type="ECO:0000313" key="2">
    <source>
        <dbReference type="EMBL" id="KAH3727813.1"/>
    </source>
</evidence>
<comment type="caution">
    <text evidence="2">The sequence shown here is derived from an EMBL/GenBank/DDBJ whole genome shotgun (WGS) entry which is preliminary data.</text>
</comment>
<evidence type="ECO:0000256" key="1">
    <source>
        <dbReference type="SAM" id="MobiDB-lite"/>
    </source>
</evidence>
<reference evidence="2" key="2">
    <citation type="submission" date="2020-11" db="EMBL/GenBank/DDBJ databases">
        <authorList>
            <person name="McCartney M.A."/>
            <person name="Auch B."/>
            <person name="Kono T."/>
            <person name="Mallez S."/>
            <person name="Becker A."/>
            <person name="Gohl D.M."/>
            <person name="Silverstein K.A.T."/>
            <person name="Koren S."/>
            <person name="Bechman K.B."/>
            <person name="Herman A."/>
            <person name="Abrahante J.E."/>
            <person name="Garbe J."/>
        </authorList>
    </citation>
    <scope>NUCLEOTIDE SEQUENCE</scope>
    <source>
        <strain evidence="2">Duluth1</strain>
        <tissue evidence="2">Whole animal</tissue>
    </source>
</reference>
<proteinExistence type="predicted"/>
<feature type="region of interest" description="Disordered" evidence="1">
    <location>
        <begin position="98"/>
        <end position="118"/>
    </location>
</feature>
<keyword evidence="3" id="KW-1185">Reference proteome</keyword>
<dbReference type="Proteomes" id="UP000828390">
    <property type="component" value="Unassembled WGS sequence"/>
</dbReference>
<organism evidence="2 3">
    <name type="scientific">Dreissena polymorpha</name>
    <name type="common">Zebra mussel</name>
    <name type="synonym">Mytilus polymorpha</name>
    <dbReference type="NCBI Taxonomy" id="45954"/>
    <lineage>
        <taxon>Eukaryota</taxon>
        <taxon>Metazoa</taxon>
        <taxon>Spiralia</taxon>
        <taxon>Lophotrochozoa</taxon>
        <taxon>Mollusca</taxon>
        <taxon>Bivalvia</taxon>
        <taxon>Autobranchia</taxon>
        <taxon>Heteroconchia</taxon>
        <taxon>Euheterodonta</taxon>
        <taxon>Imparidentia</taxon>
        <taxon>Neoheterodontei</taxon>
        <taxon>Myida</taxon>
        <taxon>Dreissenoidea</taxon>
        <taxon>Dreissenidae</taxon>
        <taxon>Dreissena</taxon>
    </lineage>
</organism>
<evidence type="ECO:0000313" key="3">
    <source>
        <dbReference type="Proteomes" id="UP000828390"/>
    </source>
</evidence>
<sequence length="118" mass="13610">MIFLCIQFTVVGTIFLRLLSFLRFSNQVTVSNLSFRSRRGYRININAYEHPLKDSDTTVQLPLWSLMVLGLKFVPILTKTHTEDQCINMSVFRSYTAAKEPSRMLPSSRNVTDKRGSF</sequence>
<gene>
    <name evidence="2" type="ORF">DPMN_053758</name>
</gene>
<reference evidence="2" key="1">
    <citation type="journal article" date="2019" name="bioRxiv">
        <title>The Genome of the Zebra Mussel, Dreissena polymorpha: A Resource for Invasive Species Research.</title>
        <authorList>
            <person name="McCartney M.A."/>
            <person name="Auch B."/>
            <person name="Kono T."/>
            <person name="Mallez S."/>
            <person name="Zhang Y."/>
            <person name="Obille A."/>
            <person name="Becker A."/>
            <person name="Abrahante J.E."/>
            <person name="Garbe J."/>
            <person name="Badalamenti J.P."/>
            <person name="Herman A."/>
            <person name="Mangelson H."/>
            <person name="Liachko I."/>
            <person name="Sullivan S."/>
            <person name="Sone E.D."/>
            <person name="Koren S."/>
            <person name="Silverstein K.A.T."/>
            <person name="Beckman K.B."/>
            <person name="Gohl D.M."/>
        </authorList>
    </citation>
    <scope>NUCLEOTIDE SEQUENCE</scope>
    <source>
        <strain evidence="2">Duluth1</strain>
        <tissue evidence="2">Whole animal</tissue>
    </source>
</reference>
<protein>
    <submittedName>
        <fullName evidence="2">Uncharacterized protein</fullName>
    </submittedName>
</protein>
<dbReference type="AlphaFoldDB" id="A0A9D4HSH7"/>
<accession>A0A9D4HSH7</accession>